<dbReference type="EMBL" id="CP003555">
    <property type="protein sequence ID" value="AFK61749.1"/>
    <property type="molecule type" value="Genomic_DNA"/>
</dbReference>
<keyword evidence="1" id="KW-0732">Signal</keyword>
<sequence length="77" mass="9251">MKKIVAFMLAALVAVPFAASADPWKDESGHGKRRYWEQRKYDKHDHDDHYRGRGYYRDYESREYFRPRIDFHGSVGL</sequence>
<evidence type="ECO:0000313" key="3">
    <source>
        <dbReference type="Proteomes" id="UP000005267"/>
    </source>
</evidence>
<dbReference type="HOGENOM" id="CLU_2630191_0_0_4"/>
<dbReference type="Proteomes" id="UP000005267">
    <property type="component" value="Chromosome"/>
</dbReference>
<evidence type="ECO:0000256" key="1">
    <source>
        <dbReference type="SAM" id="SignalP"/>
    </source>
</evidence>
<dbReference type="STRING" id="1036672.TKWG_06540"/>
<dbReference type="RefSeq" id="WP_014749840.1">
    <property type="nucleotide sequence ID" value="NC_017964.1"/>
</dbReference>
<protein>
    <submittedName>
        <fullName evidence="2">Uncharacterized protein</fullName>
    </submittedName>
</protein>
<gene>
    <name evidence="2" type="ordered locus">TKWG_06540</name>
</gene>
<reference evidence="3" key="2">
    <citation type="journal article" date="2013" name="PLoS ONE">
        <title>Genome implosion elicits host-confinement in Alcaligenaceae: evidence from the comparative genomics of Tetrathiobacter kashmirensis, a pathogen in the making.</title>
        <authorList>
            <person name="Ghosh W."/>
            <person name="Alam M."/>
            <person name="Roy C."/>
            <person name="Pyne P."/>
            <person name="George A."/>
            <person name="Chakraborty R."/>
            <person name="Majumder S."/>
            <person name="Agarwal A."/>
            <person name="Chakraborty S."/>
            <person name="Majumdar S."/>
            <person name="Gupta S.K."/>
        </authorList>
    </citation>
    <scope>NUCLEOTIDE SEQUENCE [LARGE SCALE GENOMIC DNA]</scope>
    <source>
        <strain evidence="3">WT001</strain>
    </source>
</reference>
<dbReference type="AlphaFoldDB" id="I3U9R1"/>
<feature type="signal peptide" evidence="1">
    <location>
        <begin position="1"/>
        <end position="21"/>
    </location>
</feature>
<keyword evidence="3" id="KW-1185">Reference proteome</keyword>
<organism evidence="2 3">
    <name type="scientific">Advenella kashmirensis (strain DSM 17095 / LMG 22695 / WT001)</name>
    <name type="common">Tetrathiobacter kashmirensis</name>
    <dbReference type="NCBI Taxonomy" id="1036672"/>
    <lineage>
        <taxon>Bacteria</taxon>
        <taxon>Pseudomonadati</taxon>
        <taxon>Pseudomonadota</taxon>
        <taxon>Betaproteobacteria</taxon>
        <taxon>Burkholderiales</taxon>
        <taxon>Alcaligenaceae</taxon>
    </lineage>
</organism>
<evidence type="ECO:0000313" key="2">
    <source>
        <dbReference type="EMBL" id="AFK61749.1"/>
    </source>
</evidence>
<accession>I3U9R1</accession>
<name>I3U9R1_ADVKW</name>
<reference evidence="2 3" key="1">
    <citation type="journal article" date="2011" name="J. Bacteriol.">
        <title>Whole-genome shotgun sequencing of the sulfur-oxidizing chemoautotroph Tetrathiobacter kashmirensis.</title>
        <authorList>
            <person name="Ghosh W."/>
            <person name="George A."/>
            <person name="Agarwal A."/>
            <person name="Raj P."/>
            <person name="Alam M."/>
            <person name="Pyne P."/>
            <person name="Das Gupta S.K."/>
        </authorList>
    </citation>
    <scope>NUCLEOTIDE SEQUENCE [LARGE SCALE GENOMIC DNA]</scope>
    <source>
        <strain evidence="2 3">WT001</strain>
    </source>
</reference>
<dbReference type="KEGG" id="aka:TKWG_06540"/>
<proteinExistence type="predicted"/>
<feature type="chain" id="PRO_5003680653" evidence="1">
    <location>
        <begin position="22"/>
        <end position="77"/>
    </location>
</feature>